<feature type="region of interest" description="Disordered" evidence="3">
    <location>
        <begin position="117"/>
        <end position="143"/>
    </location>
</feature>
<dbReference type="SUPFAM" id="SSF52833">
    <property type="entry name" value="Thioredoxin-like"/>
    <property type="match status" value="1"/>
</dbReference>
<dbReference type="InterPro" id="IPR017937">
    <property type="entry name" value="Thioredoxin_CS"/>
</dbReference>
<dbReference type="PROSITE" id="PS51352">
    <property type="entry name" value="THIOREDOXIN_2"/>
    <property type="match status" value="1"/>
</dbReference>
<dbReference type="Gene3D" id="2.60.120.470">
    <property type="entry name" value="PITH domain"/>
    <property type="match status" value="1"/>
</dbReference>
<evidence type="ECO:0000313" key="6">
    <source>
        <dbReference type="EMBL" id="KAH6691560.1"/>
    </source>
</evidence>
<dbReference type="OrthoDB" id="2121326at2759"/>
<evidence type="ECO:0000259" key="5">
    <source>
        <dbReference type="PROSITE" id="PS51532"/>
    </source>
</evidence>
<sequence length="330" mass="35321">MSASIIKIESKAQFDKLVKDTPIVIADFYADWCGPCKAIAPLFQKLAESAANVESVAFVKIDTDALKDIAAQHQVTALPTFMVFKDGKVLEKIQGADPNKLRQTVMRLAGELMTGGGASSSGAAAGSSSGGSGGGSWRGAELPRGYGDVTDQIEIKGCELLNADDDNGNVRVLFEASKPSALSGKEGANDFVESGSDDQLLLFTPFSSMIKLHTLQLTSLPPKDDDDAPMRPGTIHLYTNKPHNLDFAEADDTPPTQAFTLTEADWNADGTANISLRFVKFQNIHSLIIYVTAGDGDGEKVRLDRVRLIGESGEKREMGKLEKIGDEPGE</sequence>
<accession>A0A9P8VH44</accession>
<dbReference type="InterPro" id="IPR008979">
    <property type="entry name" value="Galactose-bd-like_sf"/>
</dbReference>
<reference evidence="6" key="1">
    <citation type="journal article" date="2021" name="Nat. Commun.">
        <title>Genetic determinants of endophytism in the Arabidopsis root mycobiome.</title>
        <authorList>
            <person name="Mesny F."/>
            <person name="Miyauchi S."/>
            <person name="Thiergart T."/>
            <person name="Pickel B."/>
            <person name="Atanasova L."/>
            <person name="Karlsson M."/>
            <person name="Huettel B."/>
            <person name="Barry K.W."/>
            <person name="Haridas S."/>
            <person name="Chen C."/>
            <person name="Bauer D."/>
            <person name="Andreopoulos W."/>
            <person name="Pangilinan J."/>
            <person name="LaButti K."/>
            <person name="Riley R."/>
            <person name="Lipzen A."/>
            <person name="Clum A."/>
            <person name="Drula E."/>
            <person name="Henrissat B."/>
            <person name="Kohler A."/>
            <person name="Grigoriev I.V."/>
            <person name="Martin F.M."/>
            <person name="Hacquard S."/>
        </authorList>
    </citation>
    <scope>NUCLEOTIDE SEQUENCE</scope>
    <source>
        <strain evidence="6">MPI-SDFR-AT-0117</strain>
    </source>
</reference>
<gene>
    <name evidence="6" type="ORF">F5X68DRAFT_202109</name>
</gene>
<dbReference type="Pfam" id="PF00085">
    <property type="entry name" value="Thioredoxin"/>
    <property type="match status" value="1"/>
</dbReference>
<dbReference type="InterPro" id="IPR037047">
    <property type="entry name" value="PITH_dom_sf"/>
</dbReference>
<organism evidence="6 7">
    <name type="scientific">Plectosphaerella plurivora</name>
    <dbReference type="NCBI Taxonomy" id="936078"/>
    <lineage>
        <taxon>Eukaryota</taxon>
        <taxon>Fungi</taxon>
        <taxon>Dikarya</taxon>
        <taxon>Ascomycota</taxon>
        <taxon>Pezizomycotina</taxon>
        <taxon>Sordariomycetes</taxon>
        <taxon>Hypocreomycetidae</taxon>
        <taxon>Glomerellales</taxon>
        <taxon>Plectosphaerellaceae</taxon>
        <taxon>Plectosphaerella</taxon>
    </lineage>
</organism>
<dbReference type="EMBL" id="JAGSXJ010000005">
    <property type="protein sequence ID" value="KAH6691560.1"/>
    <property type="molecule type" value="Genomic_DNA"/>
</dbReference>
<feature type="domain" description="PITH" evidence="5">
    <location>
        <begin position="138"/>
        <end position="328"/>
    </location>
</feature>
<evidence type="ECO:0000259" key="4">
    <source>
        <dbReference type="PROSITE" id="PS51352"/>
    </source>
</evidence>
<dbReference type="SUPFAM" id="SSF49785">
    <property type="entry name" value="Galactose-binding domain-like"/>
    <property type="match status" value="1"/>
</dbReference>
<evidence type="ECO:0000313" key="7">
    <source>
        <dbReference type="Proteomes" id="UP000770015"/>
    </source>
</evidence>
<dbReference type="PANTHER" id="PTHR46115">
    <property type="entry name" value="THIOREDOXIN-LIKE PROTEIN 1"/>
    <property type="match status" value="1"/>
</dbReference>
<dbReference type="PROSITE" id="PS00194">
    <property type="entry name" value="THIOREDOXIN_1"/>
    <property type="match status" value="1"/>
</dbReference>
<dbReference type="InterPro" id="IPR036249">
    <property type="entry name" value="Thioredoxin-like_sf"/>
</dbReference>
<evidence type="ECO:0000256" key="1">
    <source>
        <dbReference type="ARBA" id="ARBA00008987"/>
    </source>
</evidence>
<dbReference type="AlphaFoldDB" id="A0A9P8VH44"/>
<dbReference type="Proteomes" id="UP000770015">
    <property type="component" value="Unassembled WGS sequence"/>
</dbReference>
<keyword evidence="2" id="KW-1015">Disulfide bond</keyword>
<comment type="caution">
    <text evidence="6">The sequence shown here is derived from an EMBL/GenBank/DDBJ whole genome shotgun (WGS) entry which is preliminary data.</text>
</comment>
<dbReference type="Pfam" id="PF06201">
    <property type="entry name" value="PITH"/>
    <property type="match status" value="1"/>
</dbReference>
<protein>
    <submittedName>
        <fullName evidence="6">Thioredoxin</fullName>
    </submittedName>
</protein>
<dbReference type="PROSITE" id="PS51532">
    <property type="entry name" value="PITH"/>
    <property type="match status" value="1"/>
</dbReference>
<name>A0A9P8VH44_9PEZI</name>
<dbReference type="Gene3D" id="3.40.30.10">
    <property type="entry name" value="Glutaredoxin"/>
    <property type="match status" value="1"/>
</dbReference>
<evidence type="ECO:0000256" key="3">
    <source>
        <dbReference type="SAM" id="MobiDB-lite"/>
    </source>
</evidence>
<dbReference type="GO" id="GO:0005737">
    <property type="term" value="C:cytoplasm"/>
    <property type="evidence" value="ECO:0007669"/>
    <property type="project" value="UniProtKB-ARBA"/>
</dbReference>
<dbReference type="PRINTS" id="PR00421">
    <property type="entry name" value="THIOREDOXIN"/>
</dbReference>
<feature type="domain" description="Thioredoxin" evidence="4">
    <location>
        <begin position="1"/>
        <end position="110"/>
    </location>
</feature>
<feature type="compositionally biased region" description="Gly residues" evidence="3">
    <location>
        <begin position="128"/>
        <end position="137"/>
    </location>
</feature>
<comment type="similarity">
    <text evidence="1">Belongs to the thioredoxin family.</text>
</comment>
<evidence type="ECO:0000256" key="2">
    <source>
        <dbReference type="ARBA" id="ARBA00023157"/>
    </source>
</evidence>
<dbReference type="CDD" id="cd02947">
    <property type="entry name" value="TRX_family"/>
    <property type="match status" value="1"/>
</dbReference>
<dbReference type="InterPro" id="IPR013766">
    <property type="entry name" value="Thioredoxin_domain"/>
</dbReference>
<dbReference type="InterPro" id="IPR010400">
    <property type="entry name" value="PITH_dom"/>
</dbReference>
<keyword evidence="7" id="KW-1185">Reference proteome</keyword>
<proteinExistence type="inferred from homology"/>